<evidence type="ECO:0000313" key="3">
    <source>
        <dbReference type="Proteomes" id="UP000297229"/>
    </source>
</evidence>
<dbReference type="Proteomes" id="UP000297229">
    <property type="component" value="Unassembled WGS sequence"/>
</dbReference>
<reference evidence="2 3" key="1">
    <citation type="submission" date="2017-12" db="EMBL/GenBank/DDBJ databases">
        <title>Comparative genomics of Botrytis spp.</title>
        <authorList>
            <person name="Valero-Jimenez C.A."/>
            <person name="Tapia P."/>
            <person name="Veloso J."/>
            <person name="Silva-Moreno E."/>
            <person name="Staats M."/>
            <person name="Valdes J.H."/>
            <person name="Van Kan J.A.L."/>
        </authorList>
    </citation>
    <scope>NUCLEOTIDE SEQUENCE [LARGE SCALE GENOMIC DNA]</scope>
    <source>
        <strain evidence="2 3">Be9601</strain>
    </source>
</reference>
<organism evidence="2 3">
    <name type="scientific">Botrytis elliptica</name>
    <dbReference type="NCBI Taxonomy" id="278938"/>
    <lineage>
        <taxon>Eukaryota</taxon>
        <taxon>Fungi</taxon>
        <taxon>Dikarya</taxon>
        <taxon>Ascomycota</taxon>
        <taxon>Pezizomycotina</taxon>
        <taxon>Leotiomycetes</taxon>
        <taxon>Helotiales</taxon>
        <taxon>Sclerotiniaceae</taxon>
        <taxon>Botrytis</taxon>
    </lineage>
</organism>
<feature type="compositionally biased region" description="Basic and acidic residues" evidence="1">
    <location>
        <begin position="45"/>
        <end position="54"/>
    </location>
</feature>
<feature type="compositionally biased region" description="Polar residues" evidence="1">
    <location>
        <begin position="28"/>
        <end position="42"/>
    </location>
</feature>
<dbReference type="EMBL" id="PQXM01000259">
    <property type="protein sequence ID" value="TGO74727.1"/>
    <property type="molecule type" value="Genomic_DNA"/>
</dbReference>
<proteinExistence type="predicted"/>
<keyword evidence="3" id="KW-1185">Reference proteome</keyword>
<sequence length="190" mass="21671">MSDSNIFNQEEEQKASQAIEDNRDRSSDVSNAAQKSPQTPQSGPVEKEKPVKDQVKEDIAHHRNALHYGPTDPDARFWGILATSRRNRSLSRVSRRLRRSECERNRTAKSDISCRRQNENNNRLSDVSSRDKFGEASFRAEPLHSPESDITPTSLLHNTVTIVEVYELLLASCAKILARFRAKLKKERTI</sequence>
<feature type="compositionally biased region" description="Basic and acidic residues" evidence="1">
    <location>
        <begin position="105"/>
        <end position="118"/>
    </location>
</feature>
<feature type="region of interest" description="Disordered" evidence="1">
    <location>
        <begin position="1"/>
        <end position="54"/>
    </location>
</feature>
<evidence type="ECO:0000256" key="1">
    <source>
        <dbReference type="SAM" id="MobiDB-lite"/>
    </source>
</evidence>
<protein>
    <submittedName>
        <fullName evidence="2">Uncharacterized protein</fullName>
    </submittedName>
</protein>
<accession>A0A4Z1K0J7</accession>
<comment type="caution">
    <text evidence="2">The sequence shown here is derived from an EMBL/GenBank/DDBJ whole genome shotgun (WGS) entry which is preliminary data.</text>
</comment>
<evidence type="ECO:0000313" key="2">
    <source>
        <dbReference type="EMBL" id="TGO74727.1"/>
    </source>
</evidence>
<name>A0A4Z1K0J7_9HELO</name>
<gene>
    <name evidence="2" type="ORF">BELL_0260g00060</name>
</gene>
<dbReference type="AlphaFoldDB" id="A0A4Z1K0J7"/>
<feature type="region of interest" description="Disordered" evidence="1">
    <location>
        <begin position="105"/>
        <end position="130"/>
    </location>
</feature>